<evidence type="ECO:0000256" key="4">
    <source>
        <dbReference type="ARBA" id="ARBA00022692"/>
    </source>
</evidence>
<dbReference type="Pfam" id="PF02743">
    <property type="entry name" value="dCache_1"/>
    <property type="match status" value="1"/>
</dbReference>
<comment type="caution">
    <text evidence="10">The sequence shown here is derived from an EMBL/GenBank/DDBJ whole genome shotgun (WGS) entry which is preliminary data.</text>
</comment>
<dbReference type="Gene3D" id="3.30.450.20">
    <property type="entry name" value="PAS domain"/>
    <property type="match status" value="1"/>
</dbReference>
<evidence type="ECO:0000259" key="9">
    <source>
        <dbReference type="PROSITE" id="PS50887"/>
    </source>
</evidence>
<dbReference type="PROSITE" id="PS50887">
    <property type="entry name" value="GGDEF"/>
    <property type="match status" value="1"/>
</dbReference>
<dbReference type="PANTHER" id="PTHR45138">
    <property type="entry name" value="REGULATORY COMPONENTS OF SENSORY TRANSDUCTION SYSTEM"/>
    <property type="match status" value="1"/>
</dbReference>
<dbReference type="RefSeq" id="WP_272139982.1">
    <property type="nucleotide sequence ID" value="NZ_JAQLOI010000003.1"/>
</dbReference>
<evidence type="ECO:0000256" key="8">
    <source>
        <dbReference type="SAM" id="Phobius"/>
    </source>
</evidence>
<proteinExistence type="predicted"/>
<name>A0ABT4YWA6_9VIBR</name>
<keyword evidence="3" id="KW-1003">Cell membrane</keyword>
<dbReference type="EMBL" id="JAQLOI010000003">
    <property type="protein sequence ID" value="MDB1125872.1"/>
    <property type="molecule type" value="Genomic_DNA"/>
</dbReference>
<evidence type="ECO:0000256" key="7">
    <source>
        <dbReference type="ARBA" id="ARBA00034247"/>
    </source>
</evidence>
<dbReference type="InterPro" id="IPR033479">
    <property type="entry name" value="dCache_1"/>
</dbReference>
<evidence type="ECO:0000256" key="1">
    <source>
        <dbReference type="ARBA" id="ARBA00004651"/>
    </source>
</evidence>
<keyword evidence="11" id="KW-1185">Reference proteome</keyword>
<feature type="transmembrane region" description="Helical" evidence="8">
    <location>
        <begin position="9"/>
        <end position="29"/>
    </location>
</feature>
<evidence type="ECO:0000256" key="2">
    <source>
        <dbReference type="ARBA" id="ARBA00012528"/>
    </source>
</evidence>
<dbReference type="Gene3D" id="3.30.70.270">
    <property type="match status" value="1"/>
</dbReference>
<reference evidence="10 11" key="1">
    <citation type="submission" date="2023-01" db="EMBL/GenBank/DDBJ databases">
        <title>Vibrio sp. KJ40-1 sp.nov, isolated from marine algae.</title>
        <authorList>
            <person name="Butt M."/>
            <person name="Kim J.M.J."/>
            <person name="Jeon C.O.C."/>
        </authorList>
    </citation>
    <scope>NUCLEOTIDE SEQUENCE [LARGE SCALE GENOMIC DNA]</scope>
    <source>
        <strain evidence="10 11">KJ40-1</strain>
    </source>
</reference>
<organism evidence="10 11">
    <name type="scientific">Vibrio algarum</name>
    <dbReference type="NCBI Taxonomy" id="3020714"/>
    <lineage>
        <taxon>Bacteria</taxon>
        <taxon>Pseudomonadati</taxon>
        <taxon>Pseudomonadota</taxon>
        <taxon>Gammaproteobacteria</taxon>
        <taxon>Vibrionales</taxon>
        <taxon>Vibrionaceae</taxon>
        <taxon>Vibrio</taxon>
    </lineage>
</organism>
<dbReference type="CDD" id="cd01949">
    <property type="entry name" value="GGDEF"/>
    <property type="match status" value="1"/>
</dbReference>
<protein>
    <recommendedName>
        <fullName evidence="2">diguanylate cyclase</fullName>
        <ecNumber evidence="2">2.7.7.65</ecNumber>
    </recommendedName>
</protein>
<dbReference type="SMART" id="SM00267">
    <property type="entry name" value="GGDEF"/>
    <property type="match status" value="1"/>
</dbReference>
<evidence type="ECO:0000313" key="10">
    <source>
        <dbReference type="EMBL" id="MDB1125872.1"/>
    </source>
</evidence>
<accession>A0ABT4YWA6</accession>
<evidence type="ECO:0000256" key="3">
    <source>
        <dbReference type="ARBA" id="ARBA00022475"/>
    </source>
</evidence>
<keyword evidence="6 8" id="KW-0472">Membrane</keyword>
<dbReference type="Pfam" id="PF00990">
    <property type="entry name" value="GGDEF"/>
    <property type="match status" value="1"/>
</dbReference>
<dbReference type="CDD" id="cd18773">
    <property type="entry name" value="PDC1_HK_sensor"/>
    <property type="match status" value="1"/>
</dbReference>
<dbReference type="InterPro" id="IPR000160">
    <property type="entry name" value="GGDEF_dom"/>
</dbReference>
<dbReference type="CDD" id="cd12912">
    <property type="entry name" value="PDC2_MCP_like"/>
    <property type="match status" value="1"/>
</dbReference>
<keyword evidence="10" id="KW-0548">Nucleotidyltransferase</keyword>
<dbReference type="InterPro" id="IPR029787">
    <property type="entry name" value="Nucleotide_cyclase"/>
</dbReference>
<feature type="domain" description="GGDEF" evidence="9">
    <location>
        <begin position="421"/>
        <end position="550"/>
    </location>
</feature>
<dbReference type="PANTHER" id="PTHR45138:SF9">
    <property type="entry name" value="DIGUANYLATE CYCLASE DGCM-RELATED"/>
    <property type="match status" value="1"/>
</dbReference>
<dbReference type="EC" id="2.7.7.65" evidence="2"/>
<keyword evidence="10" id="KW-0808">Transferase</keyword>
<dbReference type="Proteomes" id="UP001210678">
    <property type="component" value="Unassembled WGS sequence"/>
</dbReference>
<evidence type="ECO:0000313" key="11">
    <source>
        <dbReference type="Proteomes" id="UP001210678"/>
    </source>
</evidence>
<comment type="catalytic activity">
    <reaction evidence="7">
        <text>2 GTP = 3',3'-c-di-GMP + 2 diphosphate</text>
        <dbReference type="Rhea" id="RHEA:24898"/>
        <dbReference type="ChEBI" id="CHEBI:33019"/>
        <dbReference type="ChEBI" id="CHEBI:37565"/>
        <dbReference type="ChEBI" id="CHEBI:58805"/>
        <dbReference type="EC" id="2.7.7.65"/>
    </reaction>
</comment>
<keyword evidence="5 8" id="KW-1133">Transmembrane helix</keyword>
<comment type="subcellular location">
    <subcellularLocation>
        <location evidence="1">Cell membrane</location>
        <topology evidence="1">Multi-pass membrane protein</topology>
    </subcellularLocation>
</comment>
<feature type="transmembrane region" description="Helical" evidence="8">
    <location>
        <begin position="284"/>
        <end position="304"/>
    </location>
</feature>
<dbReference type="SUPFAM" id="SSF55073">
    <property type="entry name" value="Nucleotide cyclase"/>
    <property type="match status" value="1"/>
</dbReference>
<sequence>MQHSIKTKIIFSYSLVTIMFTTLLMVALYTKEKDNVLELALKSSSELASMHANLLSREFSQYISMLKVVSGDIQIKQGDTEHIKSALNRLMSVGDDSFLNAVYVDNALNLIDSKGFTGKISHSAFLTAEQWRGKEFNITSPLKSQFEGELVTMVAVPILDDDNNWQGTLATAVSLSKLSDRLSSIKLARDSYAWLSDANGNIISHPNDDFIMSFNLSEAESFGFPGFDKVLNKVKVQEFGYGEYQDINIDEEKVVTFAKVENVPGWTLYITTLKSDIIKDVNEILISLLITSIFLMTICLWFIYQLSQRMTKPIVQLTREVSHSINMPGSPITVIRSGDEIEKLSIAFSQTLIKTNMYAQYLEEMVRSRTKEVEAKNNQLETQNVKLEELASKDALTNLYNRRAFQIFVTKEIARVKRYRSEASLAVVDIDHFKQINDTHGHAVGDDILRKLAGILITQSRIENVSCRWGGEEFVILIPEADSQKAFCYIDTLRTTISQSDFSPVESLTISSGISSCQLTDTFENWFQRADAALYTAKNSGRNKVIVDKCHL</sequence>
<gene>
    <name evidence="10" type="ORF">PGX00_20290</name>
</gene>
<dbReference type="InterPro" id="IPR050469">
    <property type="entry name" value="Diguanylate_Cyclase"/>
</dbReference>
<dbReference type="InterPro" id="IPR043128">
    <property type="entry name" value="Rev_trsase/Diguanyl_cyclase"/>
</dbReference>
<dbReference type="NCBIfam" id="TIGR00254">
    <property type="entry name" value="GGDEF"/>
    <property type="match status" value="1"/>
</dbReference>
<dbReference type="GO" id="GO:0052621">
    <property type="term" value="F:diguanylate cyclase activity"/>
    <property type="evidence" value="ECO:0007669"/>
    <property type="project" value="UniProtKB-EC"/>
</dbReference>
<evidence type="ECO:0000256" key="6">
    <source>
        <dbReference type="ARBA" id="ARBA00023136"/>
    </source>
</evidence>
<evidence type="ECO:0000256" key="5">
    <source>
        <dbReference type="ARBA" id="ARBA00022989"/>
    </source>
</evidence>
<keyword evidence="4 8" id="KW-0812">Transmembrane</keyword>